<dbReference type="SMART" id="SM00066">
    <property type="entry name" value="GAL4"/>
    <property type="match status" value="1"/>
</dbReference>
<evidence type="ECO:0000259" key="3">
    <source>
        <dbReference type="PROSITE" id="PS50048"/>
    </source>
</evidence>
<proteinExistence type="predicted"/>
<dbReference type="CDD" id="cd00067">
    <property type="entry name" value="GAL4"/>
    <property type="match status" value="1"/>
</dbReference>
<dbReference type="InterPro" id="IPR001138">
    <property type="entry name" value="Zn2Cys6_DnaBD"/>
</dbReference>
<protein>
    <recommendedName>
        <fullName evidence="3">Zn(2)-C6 fungal-type domain-containing protein</fullName>
    </recommendedName>
</protein>
<evidence type="ECO:0000313" key="4">
    <source>
        <dbReference type="EMBL" id="KAL3418076.1"/>
    </source>
</evidence>
<name>A0ABR4P453_9HELO</name>
<feature type="domain" description="Zn(2)-C6 fungal-type" evidence="3">
    <location>
        <begin position="10"/>
        <end position="38"/>
    </location>
</feature>
<dbReference type="InterPro" id="IPR021858">
    <property type="entry name" value="Fun_TF"/>
</dbReference>
<dbReference type="InterPro" id="IPR053175">
    <property type="entry name" value="DHMBA_Reg_Transcription_Factor"/>
</dbReference>
<accession>A0ABR4P453</accession>
<dbReference type="Gene3D" id="4.10.240.10">
    <property type="entry name" value="Zn(2)-C6 fungal-type DNA-binding domain"/>
    <property type="match status" value="1"/>
</dbReference>
<evidence type="ECO:0000313" key="5">
    <source>
        <dbReference type="Proteomes" id="UP001629113"/>
    </source>
</evidence>
<keyword evidence="5" id="KW-1185">Reference proteome</keyword>
<keyword evidence="1" id="KW-0539">Nucleus</keyword>
<dbReference type="EMBL" id="JBFCZG010000009">
    <property type="protein sequence ID" value="KAL3418076.1"/>
    <property type="molecule type" value="Genomic_DNA"/>
</dbReference>
<dbReference type="PROSITE" id="PS50048">
    <property type="entry name" value="ZN2_CY6_FUNGAL_2"/>
    <property type="match status" value="1"/>
</dbReference>
<gene>
    <name evidence="4" type="ORF">PVAG01_09791</name>
</gene>
<evidence type="ECO:0000256" key="1">
    <source>
        <dbReference type="ARBA" id="ARBA00023242"/>
    </source>
</evidence>
<reference evidence="4 5" key="1">
    <citation type="submission" date="2024-06" db="EMBL/GenBank/DDBJ databases">
        <title>Complete genome of Phlyctema vagabunda strain 19-DSS-EL-015.</title>
        <authorList>
            <person name="Fiorenzani C."/>
        </authorList>
    </citation>
    <scope>NUCLEOTIDE SEQUENCE [LARGE SCALE GENOMIC DNA]</scope>
    <source>
        <strain evidence="4 5">19-DSS-EL-015</strain>
    </source>
</reference>
<dbReference type="Proteomes" id="UP001629113">
    <property type="component" value="Unassembled WGS sequence"/>
</dbReference>
<dbReference type="PROSITE" id="PS00463">
    <property type="entry name" value="ZN2_CY6_FUNGAL_1"/>
    <property type="match status" value="1"/>
</dbReference>
<dbReference type="SUPFAM" id="SSF57701">
    <property type="entry name" value="Zn2/Cys6 DNA-binding domain"/>
    <property type="match status" value="1"/>
</dbReference>
<sequence length="585" mass="65656">MVYCGKPSKGCERCRKRKIRCSQQPEGCSQCMRAKQICPGYRAQVDVMFRNESDNVIRKAKVRAEKTKFKVARSSGDESSSSTPEWEDDSSSTTSLEVISRQPSRVGSPISYTMVPSIDDLATAYFVTHYVINFEEDGPVKGHLDHLTSLQKAHGIEDNLLASMKAVGLAGFAHDYKAHSLMVNARQQYIKAIQLTNAALRHPREVKKDSVLMSIMILGIFETVTGCNQKSIQAWQDHIHGAAAVVKLRGRDQLLTPAGRRLFIQTTSSLILSCIQRQMPVPKHITDLAEQAGVAAGIQGDAAWKVLTTMIDFAQFRSDLKTQKLTDTMTIFKKAMEIDGAFLSICKSPPKGWEFQTIYTDKDPDIIFNGYYHIYYDVWVAQNWNSIRTVRILLNEKMREILLDGFRAVPPQFTSLEHTAQFQLSTDTIYILQAEILASVPQHLGYISTVEKPRLAFDPTRSINPPSIEKAFSTLQHVWSAGNEETSSRQNNNPHSLPAIRASAGIFLMWPLWFAGIIDVATEEVRDFVIRNLKLIGTKMGVQQANMLADLVKGRQEIEVWSAPPRPVIEEEVDSAMDSSRFRGL</sequence>
<feature type="region of interest" description="Disordered" evidence="2">
    <location>
        <begin position="68"/>
        <end position="102"/>
    </location>
</feature>
<evidence type="ECO:0000256" key="2">
    <source>
        <dbReference type="SAM" id="MobiDB-lite"/>
    </source>
</evidence>
<comment type="caution">
    <text evidence="4">The sequence shown here is derived from an EMBL/GenBank/DDBJ whole genome shotgun (WGS) entry which is preliminary data.</text>
</comment>
<feature type="compositionally biased region" description="Polar residues" evidence="2">
    <location>
        <begin position="91"/>
        <end position="102"/>
    </location>
</feature>
<organism evidence="4 5">
    <name type="scientific">Phlyctema vagabunda</name>
    <dbReference type="NCBI Taxonomy" id="108571"/>
    <lineage>
        <taxon>Eukaryota</taxon>
        <taxon>Fungi</taxon>
        <taxon>Dikarya</taxon>
        <taxon>Ascomycota</taxon>
        <taxon>Pezizomycotina</taxon>
        <taxon>Leotiomycetes</taxon>
        <taxon>Helotiales</taxon>
        <taxon>Dermateaceae</taxon>
        <taxon>Phlyctema</taxon>
    </lineage>
</organism>
<dbReference type="PANTHER" id="PTHR38791">
    <property type="entry name" value="ZN(II)2CYS6 TRANSCRIPTION FACTOR (EUROFUNG)-RELATED-RELATED"/>
    <property type="match status" value="1"/>
</dbReference>
<dbReference type="Pfam" id="PF11951">
    <property type="entry name" value="Fungal_trans_2"/>
    <property type="match status" value="1"/>
</dbReference>
<dbReference type="InterPro" id="IPR036864">
    <property type="entry name" value="Zn2-C6_fun-type_DNA-bd_sf"/>
</dbReference>
<dbReference type="PANTHER" id="PTHR38791:SF5">
    <property type="entry name" value="TRANSCRIPTION FACTOR DBAG-RELATED"/>
    <property type="match status" value="1"/>
</dbReference>